<keyword evidence="2" id="KW-1133">Transmembrane helix</keyword>
<evidence type="ECO:0000256" key="2">
    <source>
        <dbReference type="SAM" id="Phobius"/>
    </source>
</evidence>
<dbReference type="AlphaFoldDB" id="A0A0M0K3E6"/>
<organism evidence="3 4">
    <name type="scientific">Chrysochromulina tobinii</name>
    <dbReference type="NCBI Taxonomy" id="1460289"/>
    <lineage>
        <taxon>Eukaryota</taxon>
        <taxon>Haptista</taxon>
        <taxon>Haptophyta</taxon>
        <taxon>Prymnesiophyceae</taxon>
        <taxon>Prymnesiales</taxon>
        <taxon>Chrysochromulinaceae</taxon>
        <taxon>Chrysochromulina</taxon>
    </lineage>
</organism>
<comment type="caution">
    <text evidence="3">The sequence shown here is derived from an EMBL/GenBank/DDBJ whole genome shotgun (WGS) entry which is preliminary data.</text>
</comment>
<feature type="transmembrane region" description="Helical" evidence="2">
    <location>
        <begin position="100"/>
        <end position="122"/>
    </location>
</feature>
<evidence type="ECO:0000256" key="1">
    <source>
        <dbReference type="SAM" id="MobiDB-lite"/>
    </source>
</evidence>
<gene>
    <name evidence="3" type="ORF">Ctob_010756</name>
</gene>
<protein>
    <submittedName>
        <fullName evidence="3">Uncharacterized protein</fullName>
    </submittedName>
</protein>
<feature type="non-terminal residue" evidence="3">
    <location>
        <position position="1075"/>
    </location>
</feature>
<feature type="region of interest" description="Disordered" evidence="1">
    <location>
        <begin position="177"/>
        <end position="196"/>
    </location>
</feature>
<evidence type="ECO:0000313" key="4">
    <source>
        <dbReference type="Proteomes" id="UP000037460"/>
    </source>
</evidence>
<sequence>MYPTVCAPYSAARTNINVTASAASTQVNIIVSTPTPSATTAVEPMLSTSVFANAFAASSFFGVTATSAPTIASGPIVVTAIPPIMSAGLSVPNAGAGSTLTLAIAIGVGLLVGGIAVTILVIRCRSRNGKSDMPATRSGAFAKRLARRRASRAAKRAATAAEWRLINEALAASASSRSVDSGSPSVPCPPSSPSTRHATLLSRYVERLRALGRERLRKTHLFCRLRSYLRRRHRHRKMILRKAQAVFSPSPPSKALAGVTARLAVVDHKVTDDPVPDLRVRPHRVSVARLRGGMQATAPDADAATAAMSSAMSELDVAAATPISLASSSELIDRLRLRFHLRRSLQLRRHLRRRHQLVELDPEVKRELSELDHDLLEAFGRGDIALVRSSWLLAQLALQPDYRIVRRQDLKPVGGITPHLEPEEAKRLLLKGERAIGAFSFGWPTSGNPDPTGHRIEALWRALQERPDIEAFFWDFPSLYQNSDQSPRTEEQERAFKRGLGVMGHIYASAIGTTVLQLKELPLRPPEYDGKLCLFDLAPGVDGAAIKAALESHGHIISCTLGRFGSMTVCFTTHGAAQAAKRAAAQLAHIAGGVDTLFNERSYDGRHGEAGLDDDEGRGWCVFESAVSGELILRLSAIPRVKAELDKLPPKMLQLRSGYPLETVDLSAGRLETRVDEVVARIERATFTGKGDKAMVVGLYKKYVDRIAGALQRVLPKMLASDGATAAPAELPPPVDAPAPAALRLSEGQPLLLLSWQGSDAGGGPRFGVVDVTGGRVAAAVTGGDDAELAYDRCSQAVLPWRPPAAGWEAAFIGDARALRDLAEPARRLADDARQMESESALRAVGERASEIADGAARYQSIAHAAREAGGAVQSCVDKAAPHFKTQQQGDPKQRQAALDKVRAAVERLKPVALEAELTAALRSSGASGARRYAAGQPLTVRTAGGWRDADVASTGADGLRHRLTFLEGGGKPPATLTLHPWNHAPRELPHTAFEALSGWWTRELRKQHTQIFDALSGNPLDALQQCVAIKVMGDANLAGVRDVRGLSDWLHSLHASRSLGEAITAPGAALLTAP</sequence>
<keyword evidence="4" id="KW-1185">Reference proteome</keyword>
<name>A0A0M0K3E6_9EUKA</name>
<dbReference type="EMBL" id="JWZX01001543">
    <property type="protein sequence ID" value="KOO33340.1"/>
    <property type="molecule type" value="Genomic_DNA"/>
</dbReference>
<keyword evidence="2" id="KW-0812">Transmembrane</keyword>
<keyword evidence="2" id="KW-0472">Membrane</keyword>
<dbReference type="Proteomes" id="UP000037460">
    <property type="component" value="Unassembled WGS sequence"/>
</dbReference>
<accession>A0A0M0K3E6</accession>
<reference evidence="4" key="1">
    <citation type="journal article" date="2015" name="PLoS Genet.">
        <title>Genome Sequence and Transcriptome Analyses of Chrysochromulina tobin: Metabolic Tools for Enhanced Algal Fitness in the Prominent Order Prymnesiales (Haptophyceae).</title>
        <authorList>
            <person name="Hovde B.T."/>
            <person name="Deodato C.R."/>
            <person name="Hunsperger H.M."/>
            <person name="Ryken S.A."/>
            <person name="Yost W."/>
            <person name="Jha R.K."/>
            <person name="Patterson J."/>
            <person name="Monnat R.J. Jr."/>
            <person name="Barlow S.B."/>
            <person name="Starkenburg S.R."/>
            <person name="Cattolico R.A."/>
        </authorList>
    </citation>
    <scope>NUCLEOTIDE SEQUENCE</scope>
    <source>
        <strain evidence="4">CCMP291</strain>
    </source>
</reference>
<evidence type="ECO:0000313" key="3">
    <source>
        <dbReference type="EMBL" id="KOO33340.1"/>
    </source>
</evidence>
<proteinExistence type="predicted"/>